<dbReference type="Gene3D" id="2.30.30.40">
    <property type="entry name" value="SH3 Domains"/>
    <property type="match status" value="1"/>
</dbReference>
<dbReference type="Proteomes" id="UP000794436">
    <property type="component" value="Unassembled WGS sequence"/>
</dbReference>
<evidence type="ECO:0000313" key="1">
    <source>
        <dbReference type="EMBL" id="TMW68513.1"/>
    </source>
</evidence>
<accession>A0A8K1CUJ4</accession>
<comment type="caution">
    <text evidence="1">The sequence shown here is derived from an EMBL/GenBank/DDBJ whole genome shotgun (WGS) entry which is preliminary data.</text>
</comment>
<sequence length="1153" mass="126519">MNRAIRAVAAAILHHNMWSADAYAFAQNPQTDLSEHLVRGWNNAQKMRDWFHMGDATDVIRANQAPSTRSSSRSLRRQPSAFSGMTDEALETLYQNVIDRAQFLLELTPMTVSQVSDAKRRWSLLAKYGSALSAAATAPGTILQKWHNLVDEVQAVTELRSVLQYRRGASERAKEGRVMSVIEQVLAFVQSDVSVKELRVAIQQRNLRAESRALGLQLFAQSWDASTNVEVKGLLAESFYSTIKHMAATSSSSVSKHLEASETSFTLSARVHYGMMLSGCDSSRRIQVNDAFGACLRGFGHELRKLADANEANPDVIVSILKALCFDFDIQDAFLLEESKLMMQVAQFLGAKTCQVRRAAQTLLDIVLECFVSREAFRSSEVSKDGNGKVTTVVSPFQRQLYGILSQQLESVTAQLREVGSSREASAPEVLRLGGDRPGCSLSVPTFGRASHNHSISLWLRPDSVSPSCILKVNDVVKRGSTWKTEEDSDENLNETGSVIGIVSPTSIRVQWKETKRISEHKYDPTGGVMDVVHVDHNLGGVVFCKGTKALAKAPGNMEREVLATTENVGNLLFVAFHESVSIEARCASVILLQDLLVEVSMDVVEAELERVFGQRGFVGFVLDFIARLTNVWENDDVFVPGPSSSFGPRSSSRDAAALASAYVTLLHVLGHHPQWSNVLFDEVTAVLLHSQVLTTGESSKQWAEVTGKLLSVSALLGGLYDGIVTGGRVKRFIRVGNQDKEEAGYLLGIYREGSACKARVLFDSSPNDISSVLFSDLAPVGDGEDENLAGFWRCMAGFGNGLHQAIMAQLRLLEVVESTKPKSKTVRKENVQVLESHHPYSGGEEITQTLRFDGAEEILIEFDESSCSLGAGDSFSFKKRDDDNRSLSDEESSNGLDYWSLEKYDITSLPGVGENFPLRIPSESVDVRVCTGPAEEACWGYKLIAKAIAHTVVTPPDVAPSAILTAAADLRARLVKAVHRGIRILSDDTSISAFAPLVPALLKLAISPSLGQPTKVPSRSAEYESEHPYKNKLSETKTISFSGASRLIVTFDSRSRTETDCDVLTFYTDSSQTEYWGKKEYSGEGGSGTWPGLGGRDPLIISADSFTLYWKTDHSNVDWGWKFTVVAEYPPTSPGALQADELDKRSYDIWEL</sequence>
<protein>
    <recommendedName>
        <fullName evidence="3">HECT domain-containing protein</fullName>
    </recommendedName>
</protein>
<keyword evidence="2" id="KW-1185">Reference proteome</keyword>
<dbReference type="InterPro" id="IPR040099">
    <property type="entry name" value="ZZEF1"/>
</dbReference>
<name>A0A8K1CUJ4_PYTOL</name>
<dbReference type="EMBL" id="SPLM01000002">
    <property type="protein sequence ID" value="TMW68513.1"/>
    <property type="molecule type" value="Genomic_DNA"/>
</dbReference>
<organism evidence="1 2">
    <name type="scientific">Pythium oligandrum</name>
    <name type="common">Mycoparasitic fungus</name>
    <dbReference type="NCBI Taxonomy" id="41045"/>
    <lineage>
        <taxon>Eukaryota</taxon>
        <taxon>Sar</taxon>
        <taxon>Stramenopiles</taxon>
        <taxon>Oomycota</taxon>
        <taxon>Peronosporomycetes</taxon>
        <taxon>Pythiales</taxon>
        <taxon>Pythiaceae</taxon>
        <taxon>Pythium</taxon>
    </lineage>
</organism>
<dbReference type="AlphaFoldDB" id="A0A8K1CUJ4"/>
<dbReference type="OrthoDB" id="239701at2759"/>
<proteinExistence type="predicted"/>
<evidence type="ECO:0008006" key="3">
    <source>
        <dbReference type="Google" id="ProtNLM"/>
    </source>
</evidence>
<dbReference type="PANTHER" id="PTHR22772:SF4">
    <property type="entry name" value="ZINC FINGER ZZ-TYPE AND EF-HAND DOMAIN-CONTAINING PROTEIN 1"/>
    <property type="match status" value="1"/>
</dbReference>
<reference evidence="1" key="1">
    <citation type="submission" date="2019-03" db="EMBL/GenBank/DDBJ databases">
        <title>Long read genome sequence of the mycoparasitic Pythium oligandrum ATCC 38472 isolated from sugarbeet rhizosphere.</title>
        <authorList>
            <person name="Gaulin E."/>
        </authorList>
    </citation>
    <scope>NUCLEOTIDE SEQUENCE</scope>
    <source>
        <strain evidence="1">ATCC 38472_TT</strain>
    </source>
</reference>
<dbReference type="PANTHER" id="PTHR22772">
    <property type="entry name" value="NOVEL ZZ TYPE ZINC FINGER DOMAIN CONTAINING PROTEIN"/>
    <property type="match status" value="1"/>
</dbReference>
<gene>
    <name evidence="1" type="ORF">Poli38472_005981</name>
</gene>
<evidence type="ECO:0000313" key="2">
    <source>
        <dbReference type="Proteomes" id="UP000794436"/>
    </source>
</evidence>